<evidence type="ECO:0000256" key="4">
    <source>
        <dbReference type="ARBA" id="ARBA00022989"/>
    </source>
</evidence>
<dbReference type="Proteomes" id="UP000033673">
    <property type="component" value="Unassembled WGS sequence"/>
</dbReference>
<dbReference type="RefSeq" id="WP_045954320.1">
    <property type="nucleotide sequence ID" value="NZ_JXXV01000007.1"/>
</dbReference>
<dbReference type="PATRIC" id="fig|579748.3.peg.696"/>
<reference evidence="7 8" key="1">
    <citation type="journal article" date="2015" name="BMC Genomics">
        <title>Genome mining reveals unlocked bioactive potential of marine Gram-negative bacteria.</title>
        <authorList>
            <person name="Machado H."/>
            <person name="Sonnenschein E.C."/>
            <person name="Melchiorsen J."/>
            <person name="Gram L."/>
        </authorList>
    </citation>
    <scope>NUCLEOTIDE SEQUENCE [LARGE SCALE GENOMIC DNA]</scope>
    <source>
        <strain evidence="7 8">S2757</strain>
    </source>
</reference>
<evidence type="ECO:0000256" key="1">
    <source>
        <dbReference type="ARBA" id="ARBA00004370"/>
    </source>
</evidence>
<dbReference type="PANTHER" id="PTHR21659:SF42">
    <property type="entry name" value="UPF0057 MEMBRANE PROTEIN ZK632.10-RELATED"/>
    <property type="match status" value="1"/>
</dbReference>
<comment type="subcellular location">
    <subcellularLocation>
        <location evidence="1">Membrane</location>
    </subcellularLocation>
</comment>
<dbReference type="EMBL" id="JXXV01000007">
    <property type="protein sequence ID" value="KJY84577.1"/>
    <property type="molecule type" value="Genomic_DNA"/>
</dbReference>
<keyword evidence="5 6" id="KW-0472">Membrane</keyword>
<feature type="transmembrane region" description="Helical" evidence="6">
    <location>
        <begin position="28"/>
        <end position="51"/>
    </location>
</feature>
<sequence>MNKFIMILLCIFLPPVAVFLDKGIGKDFIINLVLTIFFFVPGSIHALWLTVR</sequence>
<organism evidence="7 8">
    <name type="scientific">Vibrio galatheae</name>
    <dbReference type="NCBI Taxonomy" id="579748"/>
    <lineage>
        <taxon>Bacteria</taxon>
        <taxon>Pseudomonadati</taxon>
        <taxon>Pseudomonadota</taxon>
        <taxon>Gammaproteobacteria</taxon>
        <taxon>Vibrionales</taxon>
        <taxon>Vibrionaceae</taxon>
        <taxon>Vibrio</taxon>
    </lineage>
</organism>
<proteinExistence type="inferred from homology"/>
<dbReference type="PROSITE" id="PS01309">
    <property type="entry name" value="UPF0057"/>
    <property type="match status" value="1"/>
</dbReference>
<keyword evidence="3 6" id="KW-0812">Transmembrane</keyword>
<accession>A0A0F4NN72</accession>
<evidence type="ECO:0000313" key="8">
    <source>
        <dbReference type="Proteomes" id="UP000033673"/>
    </source>
</evidence>
<evidence type="ECO:0000256" key="3">
    <source>
        <dbReference type="ARBA" id="ARBA00022692"/>
    </source>
</evidence>
<comment type="caution">
    <text evidence="7">The sequence shown here is derived from an EMBL/GenBank/DDBJ whole genome shotgun (WGS) entry which is preliminary data.</text>
</comment>
<keyword evidence="4 6" id="KW-1133">Transmembrane helix</keyword>
<dbReference type="PANTHER" id="PTHR21659">
    <property type="entry name" value="HYDROPHOBIC PROTEIN RCI2 LOW TEMPERATURE AND SALT RESPONSIVE PROTEIN LTI6 -RELATED"/>
    <property type="match status" value="1"/>
</dbReference>
<gene>
    <name evidence="7" type="ORF">TW81_03350</name>
</gene>
<dbReference type="STRING" id="579748.TW81_03350"/>
<keyword evidence="8" id="KW-1185">Reference proteome</keyword>
<dbReference type="InterPro" id="IPR000612">
    <property type="entry name" value="PMP3"/>
</dbReference>
<evidence type="ECO:0000256" key="2">
    <source>
        <dbReference type="ARBA" id="ARBA00009530"/>
    </source>
</evidence>
<dbReference type="OrthoDB" id="9810121at2"/>
<evidence type="ECO:0000256" key="6">
    <source>
        <dbReference type="SAM" id="Phobius"/>
    </source>
</evidence>
<comment type="similarity">
    <text evidence="2">Belongs to the UPF0057 (PMP3) family.</text>
</comment>
<evidence type="ECO:0000256" key="5">
    <source>
        <dbReference type="ARBA" id="ARBA00023136"/>
    </source>
</evidence>
<name>A0A0F4NN72_9VIBR</name>
<dbReference type="AlphaFoldDB" id="A0A0F4NN72"/>
<dbReference type="Pfam" id="PF01679">
    <property type="entry name" value="Pmp3"/>
    <property type="match status" value="1"/>
</dbReference>
<dbReference type="GO" id="GO:0016020">
    <property type="term" value="C:membrane"/>
    <property type="evidence" value="ECO:0007669"/>
    <property type="project" value="UniProtKB-SubCell"/>
</dbReference>
<evidence type="ECO:0000313" key="7">
    <source>
        <dbReference type="EMBL" id="KJY84577.1"/>
    </source>
</evidence>
<protein>
    <submittedName>
        <fullName evidence="7">Membrane protein</fullName>
    </submittedName>
</protein>